<proteinExistence type="inferred from homology"/>
<accession>A0A0C5BT15</accession>
<reference evidence="14 16" key="2">
    <citation type="submission" date="2018-02" db="EMBL/GenBank/DDBJ databases">
        <title>Bacteriophage NCPPB3778 and a type I-E CRISPR drive the evolution of the US Biological Select Agent, Rathayibacter toxicus.</title>
        <authorList>
            <person name="Davis E.W.II."/>
            <person name="Tabima J.F."/>
            <person name="Weisberg A.J."/>
            <person name="Lopes L.D."/>
            <person name="Wiseman M.S."/>
            <person name="Wiseman M.S."/>
            <person name="Pupko T."/>
            <person name="Belcher M.S."/>
            <person name="Sechler A.J."/>
            <person name="Tancos M.A."/>
            <person name="Schroeder B.K."/>
            <person name="Murray T.D."/>
            <person name="Luster D.G."/>
            <person name="Schneider W.L."/>
            <person name="Rogers E."/>
            <person name="Andreote F.D."/>
            <person name="Grunwald N.J."/>
            <person name="Putnam M.L."/>
            <person name="Chang J.H."/>
        </authorList>
    </citation>
    <scope>NUCLEOTIDE SEQUENCE [LARGE SCALE GENOMIC DNA]</scope>
    <source>
        <strain evidence="14 16">FH99</strain>
    </source>
</reference>
<dbReference type="InterPro" id="IPR001509">
    <property type="entry name" value="Epimerase_deHydtase"/>
</dbReference>
<evidence type="ECO:0000256" key="11">
    <source>
        <dbReference type="ARBA" id="ARBA00033067"/>
    </source>
</evidence>
<sequence length="320" mass="34888">MGEHWIVTGGAGYIGGHLVAALRKLEHEVTVIDNLSTGDRSRVPQGVKFIEADISEVDHIVAELSGVSISGIFHLAAKKSVKESVSEPLIYWRTNVGGTLAVLATAERLRIHKIVFSSSAAVYGEQGKRFFVREDDFPVPANPYGSSKLAAERALSDYCESRAAAWLALRYFNVAGCGGRDLIDHGGETLFPRLIESVLEGRSPEIYGADYPTEDGTCVRDYVHVLDVVDAHLCAMRKIGVGVSGIYNIGRGTGISVRQIVAKVYAACDVPENSEIRSRRPGDVAAIWANVDKARADLNWCSRRDIDDMVRDEISWRVGG</sequence>
<evidence type="ECO:0000313" key="14">
    <source>
        <dbReference type="EMBL" id="PPI14370.1"/>
    </source>
</evidence>
<gene>
    <name evidence="14" type="primary">galE</name>
    <name evidence="14" type="ORF">C5C51_07265</name>
    <name evidence="13" type="ORF">VT73_10400</name>
</gene>
<evidence type="ECO:0000256" key="10">
    <source>
        <dbReference type="ARBA" id="ARBA00031367"/>
    </source>
</evidence>
<dbReference type="InterPro" id="IPR005886">
    <property type="entry name" value="UDP_G4E"/>
</dbReference>
<dbReference type="Gene3D" id="3.90.25.10">
    <property type="entry name" value="UDP-galactose 4-epimerase, domain 1"/>
    <property type="match status" value="1"/>
</dbReference>
<evidence type="ECO:0000256" key="6">
    <source>
        <dbReference type="ARBA" id="ARBA00018569"/>
    </source>
</evidence>
<dbReference type="STRING" id="145458.APU90_09625"/>
<evidence type="ECO:0000259" key="12">
    <source>
        <dbReference type="Pfam" id="PF01370"/>
    </source>
</evidence>
<dbReference type="GO" id="GO:0003978">
    <property type="term" value="F:UDP-glucose 4-epimerase activity"/>
    <property type="evidence" value="ECO:0007669"/>
    <property type="project" value="UniProtKB-EC"/>
</dbReference>
<dbReference type="PATRIC" id="fig|145458.7.peg.1693"/>
<dbReference type="PANTHER" id="PTHR43725:SF53">
    <property type="entry name" value="UDP-ARABINOSE 4-EPIMERASE 1"/>
    <property type="match status" value="1"/>
</dbReference>
<dbReference type="AlphaFoldDB" id="A0A0C5BT15"/>
<comment type="pathway">
    <text evidence="3">Carbohydrate metabolism; galactose metabolism.</text>
</comment>
<comment type="catalytic activity">
    <reaction evidence="1">
        <text>UDP-alpha-D-glucose = UDP-alpha-D-galactose</text>
        <dbReference type="Rhea" id="RHEA:22168"/>
        <dbReference type="ChEBI" id="CHEBI:58885"/>
        <dbReference type="ChEBI" id="CHEBI:66914"/>
        <dbReference type="EC" id="5.1.3.2"/>
    </reaction>
</comment>
<dbReference type="OrthoDB" id="9801785at2"/>
<evidence type="ECO:0000256" key="5">
    <source>
        <dbReference type="ARBA" id="ARBA00013189"/>
    </source>
</evidence>
<evidence type="ECO:0000256" key="7">
    <source>
        <dbReference type="ARBA" id="ARBA00023027"/>
    </source>
</evidence>
<evidence type="ECO:0000256" key="9">
    <source>
        <dbReference type="ARBA" id="ARBA00023277"/>
    </source>
</evidence>
<comment type="similarity">
    <text evidence="4">Belongs to the NAD(P)-dependent epimerase/dehydratase family.</text>
</comment>
<keyword evidence="9" id="KW-0119">Carbohydrate metabolism</keyword>
<reference evidence="13 15" key="1">
    <citation type="submission" date="2015-04" db="EMBL/GenBank/DDBJ databases">
        <title>Draft genome sequence of Rathayibacter toxicus strain FH-142 (AKA 70134 or CS 32), a Western Australian isolate.</title>
        <authorList>
            <consortium name="Consortium for Microbial Forensics and Genomics (microFORGE)"/>
            <person name="Knight B.M."/>
            <person name="Roberts D.P."/>
            <person name="Lin D."/>
            <person name="Hari K."/>
            <person name="Fletcher J."/>
            <person name="Melcher U."/>
            <person name="Blagden T."/>
            <person name="Luster D.G."/>
            <person name="Sechler A.J."/>
            <person name="Schneider W.L."/>
            <person name="Winegar R.A."/>
        </authorList>
    </citation>
    <scope>NUCLEOTIDE SEQUENCE [LARGE SCALE GENOMIC DNA]</scope>
    <source>
        <strain evidence="13 15">FH142</strain>
    </source>
</reference>
<dbReference type="Proteomes" id="UP000237966">
    <property type="component" value="Unassembled WGS sequence"/>
</dbReference>
<dbReference type="Pfam" id="PF01370">
    <property type="entry name" value="Epimerase"/>
    <property type="match status" value="1"/>
</dbReference>
<dbReference type="eggNOG" id="COG1087">
    <property type="taxonomic scope" value="Bacteria"/>
</dbReference>
<evidence type="ECO:0000313" key="15">
    <source>
        <dbReference type="Proteomes" id="UP000052979"/>
    </source>
</evidence>
<dbReference type="SUPFAM" id="SSF51735">
    <property type="entry name" value="NAD(P)-binding Rossmann-fold domains"/>
    <property type="match status" value="1"/>
</dbReference>
<evidence type="ECO:0000256" key="3">
    <source>
        <dbReference type="ARBA" id="ARBA00004947"/>
    </source>
</evidence>
<evidence type="ECO:0000256" key="2">
    <source>
        <dbReference type="ARBA" id="ARBA00001911"/>
    </source>
</evidence>
<comment type="caution">
    <text evidence="13">The sequence shown here is derived from an EMBL/GenBank/DDBJ whole genome shotgun (WGS) entry which is preliminary data.</text>
</comment>
<dbReference type="NCBIfam" id="TIGR01179">
    <property type="entry name" value="galE"/>
    <property type="match status" value="1"/>
</dbReference>
<dbReference type="Gene3D" id="3.40.50.720">
    <property type="entry name" value="NAD(P)-binding Rossmann-like Domain"/>
    <property type="match status" value="1"/>
</dbReference>
<dbReference type="GO" id="GO:0033499">
    <property type="term" value="P:galactose catabolic process via UDP-galactose, Leloir pathway"/>
    <property type="evidence" value="ECO:0007669"/>
    <property type="project" value="TreeGrafter"/>
</dbReference>
<dbReference type="RefSeq" id="WP_027691527.1">
    <property type="nucleotide sequence ID" value="NZ_CP010848.1"/>
</dbReference>
<dbReference type="UniPathway" id="UPA00214"/>
<dbReference type="Proteomes" id="UP000052979">
    <property type="component" value="Unassembled WGS sequence"/>
</dbReference>
<evidence type="ECO:0000256" key="8">
    <source>
        <dbReference type="ARBA" id="ARBA00023235"/>
    </source>
</evidence>
<dbReference type="KEGG" id="rtc:APU90_09625"/>
<dbReference type="EMBL" id="LBFI01000057">
    <property type="protein sequence ID" value="KKM44301.1"/>
    <property type="molecule type" value="Genomic_DNA"/>
</dbReference>
<keyword evidence="15" id="KW-1185">Reference proteome</keyword>
<keyword evidence="7" id="KW-0520">NAD</keyword>
<comment type="cofactor">
    <cofactor evidence="2">
        <name>NAD(+)</name>
        <dbReference type="ChEBI" id="CHEBI:57540"/>
    </cofactor>
</comment>
<dbReference type="KEGG" id="rtx:TI83_07455"/>
<dbReference type="PANTHER" id="PTHR43725">
    <property type="entry name" value="UDP-GLUCOSE 4-EPIMERASE"/>
    <property type="match status" value="1"/>
</dbReference>
<evidence type="ECO:0000313" key="13">
    <source>
        <dbReference type="EMBL" id="KKM44301.1"/>
    </source>
</evidence>
<evidence type="ECO:0000256" key="4">
    <source>
        <dbReference type="ARBA" id="ARBA00007637"/>
    </source>
</evidence>
<dbReference type="EMBL" id="PSWU01000012">
    <property type="protein sequence ID" value="PPI14370.1"/>
    <property type="molecule type" value="Genomic_DNA"/>
</dbReference>
<organism evidence="13 15">
    <name type="scientific">Rathayibacter toxicus</name>
    <dbReference type="NCBI Taxonomy" id="145458"/>
    <lineage>
        <taxon>Bacteria</taxon>
        <taxon>Bacillati</taxon>
        <taxon>Actinomycetota</taxon>
        <taxon>Actinomycetes</taxon>
        <taxon>Micrococcales</taxon>
        <taxon>Microbacteriaceae</taxon>
        <taxon>Rathayibacter</taxon>
    </lineage>
</organism>
<dbReference type="GeneID" id="93666869"/>
<name>A0A0C5BT15_9MICO</name>
<keyword evidence="8" id="KW-0413">Isomerase</keyword>
<dbReference type="EC" id="5.1.3.2" evidence="5"/>
<evidence type="ECO:0000256" key="1">
    <source>
        <dbReference type="ARBA" id="ARBA00000083"/>
    </source>
</evidence>
<protein>
    <recommendedName>
        <fullName evidence="6">UDP-glucose 4-epimerase</fullName>
        <ecNumber evidence="5">5.1.3.2</ecNumber>
    </recommendedName>
    <alternativeName>
        <fullName evidence="11">Galactowaldenase</fullName>
    </alternativeName>
    <alternativeName>
        <fullName evidence="10">UDP-galactose 4-epimerase</fullName>
    </alternativeName>
</protein>
<evidence type="ECO:0000313" key="16">
    <source>
        <dbReference type="Proteomes" id="UP000237966"/>
    </source>
</evidence>
<feature type="domain" description="NAD-dependent epimerase/dehydratase" evidence="12">
    <location>
        <begin position="6"/>
        <end position="250"/>
    </location>
</feature>
<dbReference type="InterPro" id="IPR036291">
    <property type="entry name" value="NAD(P)-bd_dom_sf"/>
</dbReference>